<keyword evidence="4" id="KW-0442">Lipid degradation</keyword>
<dbReference type="Proteomes" id="UP000199391">
    <property type="component" value="Unassembled WGS sequence"/>
</dbReference>
<evidence type="ECO:0000256" key="6">
    <source>
        <dbReference type="SAM" id="SignalP"/>
    </source>
</evidence>
<dbReference type="STRING" id="1035707.SAMN05216552_102935"/>
<evidence type="ECO:0000259" key="7">
    <source>
        <dbReference type="Pfam" id="PF02057"/>
    </source>
</evidence>
<evidence type="ECO:0000259" key="8">
    <source>
        <dbReference type="Pfam" id="PF06439"/>
    </source>
</evidence>
<sequence>MRDRICGPLILAAFAALAGPSAAADAPSSVQRIELKGDAGGKRFDGIGVVDGGGATSVLLKDYPEPQRSQILDLMYKPKFGASVSALLVEIPGDGNATQGSMPSHMHTRDDLDYTRGYMWWVMREAKKRNPALTLDGTAWSGPGWIGDQGNGFPQGGGKGEFFSTDAADYYVSWLKGLREVYGLEFDAIGSRNEKGVSYDFVKALRARLDAHGYGKVKIHSFDNWPDQSKYDFVKDMPGDKALRDAIDIISAHVNVLDKSRVPPEVREAAAAMGKPLWNTEGHVYIAGYDGAIGVVRAFNENYVHNGITKIVNWYGIAGVYTTEPYAGDKEAAIRANWPWSGHYSLNPHVWAYAHYGQFTEAGWTYLNGGSGELAGGGTFVTLKSPGKDYSVIIETREAKTPQPVRLEVGGGLSSGDVAVWRSNEREQFVRLADVAPRNGVVALTLDPNSIYSLTTTRGQQKGAFAEAPPLKAFPFPYRETFEQYARPREWGHLPRYFADIAGAFELASCPGGKGVCMRQAVPVPTHSWAPDWKPYTIIGDEQWSDYEVGADVYLNPGEEAGVMGRVNHVGTGYGFIPKGYYLQLSDGGRAELVVVRGKADKKALVGDAEQQALIKAQNDASEGGEKVLAAARVAGVGARRWHNLKLRFKGAAITGFVDGKPVLTATDGLYGKGMAGVMAGADRQKLGMPYFDNVTVNRVDGPEPAASVALPGQEPIYRASGSASARLPK</sequence>
<evidence type="ECO:0000256" key="3">
    <source>
        <dbReference type="ARBA" id="ARBA00022919"/>
    </source>
</evidence>
<evidence type="ECO:0000256" key="4">
    <source>
        <dbReference type="ARBA" id="ARBA00022963"/>
    </source>
</evidence>
<evidence type="ECO:0000256" key="5">
    <source>
        <dbReference type="ARBA" id="ARBA00033098"/>
    </source>
</evidence>
<dbReference type="InterPro" id="IPR001286">
    <property type="entry name" value="Glyco_hydro_59"/>
</dbReference>
<reference evidence="10" key="1">
    <citation type="submission" date="2016-10" db="EMBL/GenBank/DDBJ databases">
        <authorList>
            <person name="Varghese N."/>
            <person name="Submissions S."/>
        </authorList>
    </citation>
    <scope>NUCLEOTIDE SEQUENCE [LARGE SCALE GENOMIC DNA]</scope>
    <source>
        <strain evidence="10">CGMCC 1.11014</strain>
    </source>
</reference>
<feature type="signal peptide" evidence="6">
    <location>
        <begin position="1"/>
        <end position="23"/>
    </location>
</feature>
<evidence type="ECO:0000313" key="9">
    <source>
        <dbReference type="EMBL" id="SFV09126.1"/>
    </source>
</evidence>
<keyword evidence="3" id="KW-0746">Sphingolipid metabolism</keyword>
<dbReference type="RefSeq" id="WP_093558306.1">
    <property type="nucleotide sequence ID" value="NZ_FPBO01000029.1"/>
</dbReference>
<dbReference type="InterPro" id="IPR013785">
    <property type="entry name" value="Aldolase_TIM"/>
</dbReference>
<dbReference type="GO" id="GO:0005764">
    <property type="term" value="C:lysosome"/>
    <property type="evidence" value="ECO:0007669"/>
    <property type="project" value="TreeGrafter"/>
</dbReference>
<evidence type="ECO:0000313" key="10">
    <source>
        <dbReference type="Proteomes" id="UP000199391"/>
    </source>
</evidence>
<keyword evidence="4" id="KW-0443">Lipid metabolism</keyword>
<dbReference type="Pfam" id="PF02057">
    <property type="entry name" value="Glyco_hydro_59"/>
    <property type="match status" value="1"/>
</dbReference>
<dbReference type="SUPFAM" id="SSF51445">
    <property type="entry name" value="(Trans)glycosidases"/>
    <property type="match status" value="1"/>
</dbReference>
<feature type="chain" id="PRO_5011757326" description="galactosylceramidase" evidence="6">
    <location>
        <begin position="24"/>
        <end position="730"/>
    </location>
</feature>
<dbReference type="GO" id="GO:0016020">
    <property type="term" value="C:membrane"/>
    <property type="evidence" value="ECO:0007669"/>
    <property type="project" value="GOC"/>
</dbReference>
<dbReference type="InterPro" id="IPR017853">
    <property type="entry name" value="GH"/>
</dbReference>
<dbReference type="EC" id="3.2.1.46" evidence="2"/>
<dbReference type="AlphaFoldDB" id="A0A1I7LHL0"/>
<protein>
    <recommendedName>
        <fullName evidence="2">galactosylceramidase</fullName>
        <ecNumber evidence="2">3.2.1.46</ecNumber>
    </recommendedName>
    <alternativeName>
        <fullName evidence="5">Galactosylceramidase</fullName>
    </alternativeName>
</protein>
<keyword evidence="6" id="KW-0732">Signal</keyword>
<feature type="domain" description="Glycosyl hydrolase family 59 catalytic" evidence="7">
    <location>
        <begin position="44"/>
        <end position="358"/>
    </location>
</feature>
<evidence type="ECO:0000256" key="1">
    <source>
        <dbReference type="ARBA" id="ARBA00005637"/>
    </source>
</evidence>
<dbReference type="InterPro" id="IPR049161">
    <property type="entry name" value="GH59_cat"/>
</dbReference>
<evidence type="ECO:0000256" key="2">
    <source>
        <dbReference type="ARBA" id="ARBA00012657"/>
    </source>
</evidence>
<dbReference type="Gene3D" id="3.20.20.70">
    <property type="entry name" value="Aldolase class I"/>
    <property type="match status" value="1"/>
</dbReference>
<dbReference type="Gene3D" id="2.60.120.560">
    <property type="entry name" value="Exo-inulinase, domain 1"/>
    <property type="match status" value="1"/>
</dbReference>
<proteinExistence type="inferred from homology"/>
<accession>A0A1I7LHL0</accession>
<dbReference type="Gene3D" id="3.20.20.80">
    <property type="entry name" value="Glycosidases"/>
    <property type="match status" value="1"/>
</dbReference>
<dbReference type="EMBL" id="FPBO01000029">
    <property type="protein sequence ID" value="SFV09126.1"/>
    <property type="molecule type" value="Genomic_DNA"/>
</dbReference>
<name>A0A1I7LHL0_9BURK</name>
<dbReference type="GO" id="GO:0004336">
    <property type="term" value="F:galactosylceramidase activity"/>
    <property type="evidence" value="ECO:0007669"/>
    <property type="project" value="UniProtKB-EC"/>
</dbReference>
<keyword evidence="10" id="KW-1185">Reference proteome</keyword>
<organism evidence="9 10">
    <name type="scientific">Pseudoduganella namucuonensis</name>
    <dbReference type="NCBI Taxonomy" id="1035707"/>
    <lineage>
        <taxon>Bacteria</taxon>
        <taxon>Pseudomonadati</taxon>
        <taxon>Pseudomonadota</taxon>
        <taxon>Betaproteobacteria</taxon>
        <taxon>Burkholderiales</taxon>
        <taxon>Oxalobacteraceae</taxon>
        <taxon>Telluria group</taxon>
        <taxon>Pseudoduganella</taxon>
    </lineage>
</organism>
<dbReference type="PRINTS" id="PR00850">
    <property type="entry name" value="GLHYDRLASE59"/>
</dbReference>
<dbReference type="PANTHER" id="PTHR15172:SF1">
    <property type="entry name" value="GALACTOCEREBROSIDASE"/>
    <property type="match status" value="1"/>
</dbReference>
<comment type="similarity">
    <text evidence="1">Belongs to the glycosyl hydrolase 59 family.</text>
</comment>
<dbReference type="PANTHER" id="PTHR15172">
    <property type="entry name" value="GALACTOCEREBROSIDASE"/>
    <property type="match status" value="1"/>
</dbReference>
<dbReference type="InterPro" id="IPR010496">
    <property type="entry name" value="AL/BT2_dom"/>
</dbReference>
<feature type="domain" description="3-keto-alpha-glucoside-1,2-lyase/3-keto-2-hydroxy-glucal hydratase" evidence="8">
    <location>
        <begin position="538"/>
        <end position="669"/>
    </location>
</feature>
<dbReference type="OrthoDB" id="9806701at2"/>
<dbReference type="Pfam" id="PF06439">
    <property type="entry name" value="3keto-disac_hyd"/>
    <property type="match status" value="1"/>
</dbReference>
<gene>
    <name evidence="9" type="ORF">SAMN05216552_102935</name>
</gene>
<dbReference type="GO" id="GO:0006683">
    <property type="term" value="P:galactosylceramide catabolic process"/>
    <property type="evidence" value="ECO:0007669"/>
    <property type="project" value="InterPro"/>
</dbReference>